<proteinExistence type="predicted"/>
<dbReference type="Proteomes" id="UP001612741">
    <property type="component" value="Unassembled WGS sequence"/>
</dbReference>
<comment type="caution">
    <text evidence="2">The sequence shown here is derived from an EMBL/GenBank/DDBJ whole genome shotgun (WGS) entry which is preliminary data.</text>
</comment>
<feature type="region of interest" description="Disordered" evidence="1">
    <location>
        <begin position="1"/>
        <end position="21"/>
    </location>
</feature>
<dbReference type="RefSeq" id="WP_397081027.1">
    <property type="nucleotide sequence ID" value="NZ_JBITGY010000003.1"/>
</dbReference>
<protein>
    <submittedName>
        <fullName evidence="2">Uncharacterized protein</fullName>
    </submittedName>
</protein>
<accession>A0ABW7YRC5</accession>
<name>A0ABW7YRC5_9ACTN</name>
<evidence type="ECO:0000313" key="3">
    <source>
        <dbReference type="Proteomes" id="UP001612741"/>
    </source>
</evidence>
<reference evidence="2 3" key="1">
    <citation type="submission" date="2024-10" db="EMBL/GenBank/DDBJ databases">
        <title>The Natural Products Discovery Center: Release of the First 8490 Sequenced Strains for Exploring Actinobacteria Biosynthetic Diversity.</title>
        <authorList>
            <person name="Kalkreuter E."/>
            <person name="Kautsar S.A."/>
            <person name="Yang D."/>
            <person name="Bader C.D."/>
            <person name="Teijaro C.N."/>
            <person name="Fluegel L."/>
            <person name="Davis C.M."/>
            <person name="Simpson J.R."/>
            <person name="Lauterbach L."/>
            <person name="Steele A.D."/>
            <person name="Gui C."/>
            <person name="Meng S."/>
            <person name="Li G."/>
            <person name="Viehrig K."/>
            <person name="Ye F."/>
            <person name="Su P."/>
            <person name="Kiefer A.F."/>
            <person name="Nichols A."/>
            <person name="Cepeda A.J."/>
            <person name="Yan W."/>
            <person name="Fan B."/>
            <person name="Jiang Y."/>
            <person name="Adhikari A."/>
            <person name="Zheng C.-J."/>
            <person name="Schuster L."/>
            <person name="Cowan T.M."/>
            <person name="Smanski M.J."/>
            <person name="Chevrette M.G."/>
            <person name="De Carvalho L.P.S."/>
            <person name="Shen B."/>
        </authorList>
    </citation>
    <scope>NUCLEOTIDE SEQUENCE [LARGE SCALE GENOMIC DNA]</scope>
    <source>
        <strain evidence="2 3">NPDC050545</strain>
    </source>
</reference>
<organism evidence="2 3">
    <name type="scientific">Nonomuraea typhae</name>
    <dbReference type="NCBI Taxonomy" id="2603600"/>
    <lineage>
        <taxon>Bacteria</taxon>
        <taxon>Bacillati</taxon>
        <taxon>Actinomycetota</taxon>
        <taxon>Actinomycetes</taxon>
        <taxon>Streptosporangiales</taxon>
        <taxon>Streptosporangiaceae</taxon>
        <taxon>Nonomuraea</taxon>
    </lineage>
</organism>
<sequence>MGGGPRPKPKPDRQPPINLADHGVVVRRSILGGLIHEYQITS</sequence>
<evidence type="ECO:0000313" key="2">
    <source>
        <dbReference type="EMBL" id="MFI6497838.1"/>
    </source>
</evidence>
<keyword evidence="3" id="KW-1185">Reference proteome</keyword>
<evidence type="ECO:0000256" key="1">
    <source>
        <dbReference type="SAM" id="MobiDB-lite"/>
    </source>
</evidence>
<gene>
    <name evidence="2" type="ORF">ACIBG2_10660</name>
</gene>
<dbReference type="EMBL" id="JBITGY010000003">
    <property type="protein sequence ID" value="MFI6497838.1"/>
    <property type="molecule type" value="Genomic_DNA"/>
</dbReference>